<keyword evidence="5" id="KW-1185">Reference proteome</keyword>
<keyword evidence="1" id="KW-0472">Membrane</keyword>
<proteinExistence type="predicted"/>
<feature type="chain" id="PRO_5040792256" description="Immunoglobulin V-set domain-containing protein" evidence="2">
    <location>
        <begin position="21"/>
        <end position="213"/>
    </location>
</feature>
<dbReference type="Proteomes" id="UP001059041">
    <property type="component" value="Linkage Group LG16"/>
</dbReference>
<dbReference type="EMBL" id="JAFHDT010000016">
    <property type="protein sequence ID" value="KAI7798495.1"/>
    <property type="molecule type" value="Genomic_DNA"/>
</dbReference>
<dbReference type="Gene3D" id="2.60.40.10">
    <property type="entry name" value="Immunoglobulins"/>
    <property type="match status" value="1"/>
</dbReference>
<evidence type="ECO:0000313" key="4">
    <source>
        <dbReference type="EMBL" id="KAI7798495.1"/>
    </source>
</evidence>
<organism evidence="4 5">
    <name type="scientific">Triplophysa rosa</name>
    <name type="common">Cave loach</name>
    <dbReference type="NCBI Taxonomy" id="992332"/>
    <lineage>
        <taxon>Eukaryota</taxon>
        <taxon>Metazoa</taxon>
        <taxon>Chordata</taxon>
        <taxon>Craniata</taxon>
        <taxon>Vertebrata</taxon>
        <taxon>Euteleostomi</taxon>
        <taxon>Actinopterygii</taxon>
        <taxon>Neopterygii</taxon>
        <taxon>Teleostei</taxon>
        <taxon>Ostariophysi</taxon>
        <taxon>Cypriniformes</taxon>
        <taxon>Nemacheilidae</taxon>
        <taxon>Triplophysa</taxon>
    </lineage>
</organism>
<reference evidence="4" key="1">
    <citation type="submission" date="2021-02" db="EMBL/GenBank/DDBJ databases">
        <title>Comparative genomics reveals that relaxation of natural selection precedes convergent phenotypic evolution of cavefish.</title>
        <authorList>
            <person name="Peng Z."/>
        </authorList>
    </citation>
    <scope>NUCLEOTIDE SEQUENCE</scope>
    <source>
        <tissue evidence="4">Muscle</tissue>
    </source>
</reference>
<comment type="caution">
    <text evidence="4">The sequence shown here is derived from an EMBL/GenBank/DDBJ whole genome shotgun (WGS) entry which is preliminary data.</text>
</comment>
<dbReference type="InterPro" id="IPR013783">
    <property type="entry name" value="Ig-like_fold"/>
</dbReference>
<name>A0A9W7WGQ6_TRIRA</name>
<evidence type="ECO:0000256" key="1">
    <source>
        <dbReference type="SAM" id="Phobius"/>
    </source>
</evidence>
<feature type="transmembrane region" description="Helical" evidence="1">
    <location>
        <begin position="168"/>
        <end position="192"/>
    </location>
</feature>
<accession>A0A9W7WGQ6</accession>
<dbReference type="Pfam" id="PF07686">
    <property type="entry name" value="V-set"/>
    <property type="match status" value="1"/>
</dbReference>
<dbReference type="AlphaFoldDB" id="A0A9W7WGQ6"/>
<gene>
    <name evidence="4" type="ORF">IRJ41_004161</name>
</gene>
<dbReference type="OrthoDB" id="8871851at2759"/>
<feature type="signal peptide" evidence="2">
    <location>
        <begin position="1"/>
        <end position="20"/>
    </location>
</feature>
<dbReference type="InterPro" id="IPR036179">
    <property type="entry name" value="Ig-like_dom_sf"/>
</dbReference>
<evidence type="ECO:0000259" key="3">
    <source>
        <dbReference type="Pfam" id="PF07686"/>
    </source>
</evidence>
<feature type="domain" description="Immunoglobulin V-set" evidence="3">
    <location>
        <begin position="31"/>
        <end position="134"/>
    </location>
</feature>
<evidence type="ECO:0000313" key="5">
    <source>
        <dbReference type="Proteomes" id="UP001059041"/>
    </source>
</evidence>
<keyword evidence="1" id="KW-0812">Transmembrane</keyword>
<protein>
    <recommendedName>
        <fullName evidence="3">Immunoglobulin V-set domain-containing protein</fullName>
    </recommendedName>
</protein>
<keyword evidence="1" id="KW-1133">Transmembrane helix</keyword>
<keyword evidence="2" id="KW-0732">Signal</keyword>
<sequence length="213" mass="23877">MEKIILFYVFSSWIMHITYSDVSVPQQSFLLRAQLGKSISLNCTMLNRYEIAWHHLNCEQLTLLVTAEKDSKTGEKLLITYNQNKNHLELKANSGITVVSLVISEVTQSDLGLYFCGTKSDTPKMHFDRAIRLQTEENLRLRKENCNSQLGTEQVEITDDDLTVKERVLMFGGVGLAIVIFFLATVAAGGVIHHRGWQKGWTAGKGAIALSSD</sequence>
<evidence type="ECO:0000256" key="2">
    <source>
        <dbReference type="SAM" id="SignalP"/>
    </source>
</evidence>
<dbReference type="InterPro" id="IPR013106">
    <property type="entry name" value="Ig_V-set"/>
</dbReference>
<dbReference type="SUPFAM" id="SSF48726">
    <property type="entry name" value="Immunoglobulin"/>
    <property type="match status" value="1"/>
</dbReference>